<dbReference type="EMBL" id="CAVLGL010000087">
    <property type="protein sequence ID" value="CAK1592786.1"/>
    <property type="molecule type" value="Genomic_DNA"/>
</dbReference>
<accession>A0AAV1LFZ7</accession>
<proteinExistence type="predicted"/>
<comment type="caution">
    <text evidence="2">The sequence shown here is derived from an EMBL/GenBank/DDBJ whole genome shotgun (WGS) entry which is preliminary data.</text>
</comment>
<evidence type="ECO:0000313" key="3">
    <source>
        <dbReference type="Proteomes" id="UP001314205"/>
    </source>
</evidence>
<dbReference type="InterPro" id="IPR029526">
    <property type="entry name" value="PGBD"/>
</dbReference>
<evidence type="ECO:0000259" key="1">
    <source>
        <dbReference type="Pfam" id="PF13843"/>
    </source>
</evidence>
<gene>
    <name evidence="2" type="ORF">PARMNEM_LOCUS12671</name>
</gene>
<dbReference type="PANTHER" id="PTHR46599">
    <property type="entry name" value="PIGGYBAC TRANSPOSABLE ELEMENT-DERIVED PROTEIN 4"/>
    <property type="match status" value="1"/>
</dbReference>
<dbReference type="Proteomes" id="UP001314205">
    <property type="component" value="Unassembled WGS sequence"/>
</dbReference>
<keyword evidence="3" id="KW-1185">Reference proteome</keyword>
<dbReference type="Pfam" id="PF13843">
    <property type="entry name" value="DDE_Tnp_1_7"/>
    <property type="match status" value="1"/>
</dbReference>
<sequence length="609" mass="70107">MAVEGGLNDEEIRLIVNQESSDEEDLVFRGSVTEDSDDEPDGVLEDFRHMNVIGQTNNEEDAFSSDDDMTLRELSQDLRRQGKLKVLNVPRVLYGKGKNNRHKWSGEKPVRRRTQQRNIIMHLSGNKSEAKSITKPIEGWALFLNNEILNKIVYHTNKEIEKQRKKYKGFQEEEDGEENIASSSLPSFVKPVSLVELKALIGLYYLAGVFKMNDINTKELFDKFTGVMLFRATMSRCRFEFLTNCLRFDDRDTREERRATDRLAPIREVFDHIVKKCDKYYTPTDCCTIDEQLLAFRGRCVFKMYKASSKPDKFGIKILMNCDSKTAYMLNAIVYVGQTPSPQNMSVPEYYVMELSKPLYGSRRNITMDNWFTSIPLAKNLIGKELTMVGTTRKNKGEIPESFLELTNREKNTAMFAYDGPLTLLSYCPPKSTKKKVIIMLSTLHDSPDNNNEVELPEIIHFYNKTKGGVDVFDAMAKKYSVQRRTKRWPMCIFYGLLNGVGINSWVLYKCSKANNKPDIKLRRTFLKELGINLIDEHLKMRLQTPTLKRDIKESIAAIVKQPMPVDSSGSERHTQGRCGFCPRNSDRKSKTRCTKCKIPICLEHQVKV</sequence>
<name>A0AAV1LFZ7_9NEOP</name>
<dbReference type="AlphaFoldDB" id="A0AAV1LFZ7"/>
<protein>
    <recommendedName>
        <fullName evidence="1">PiggyBac transposable element-derived protein domain-containing protein</fullName>
    </recommendedName>
</protein>
<reference evidence="2 3" key="1">
    <citation type="submission" date="2023-11" db="EMBL/GenBank/DDBJ databases">
        <authorList>
            <person name="Hedman E."/>
            <person name="Englund M."/>
            <person name="Stromberg M."/>
            <person name="Nyberg Akerstrom W."/>
            <person name="Nylinder S."/>
            <person name="Jareborg N."/>
            <person name="Kallberg Y."/>
            <person name="Kronander E."/>
        </authorList>
    </citation>
    <scope>NUCLEOTIDE SEQUENCE [LARGE SCALE GENOMIC DNA]</scope>
</reference>
<dbReference type="PANTHER" id="PTHR46599:SF6">
    <property type="entry name" value="DUAL SPECIFICITY PHOSPHATASE 26"/>
    <property type="match status" value="1"/>
</dbReference>
<feature type="domain" description="PiggyBac transposable element-derived protein" evidence="1">
    <location>
        <begin position="136"/>
        <end position="506"/>
    </location>
</feature>
<evidence type="ECO:0000313" key="2">
    <source>
        <dbReference type="EMBL" id="CAK1592786.1"/>
    </source>
</evidence>
<organism evidence="2 3">
    <name type="scientific">Parnassius mnemosyne</name>
    <name type="common">clouded apollo</name>
    <dbReference type="NCBI Taxonomy" id="213953"/>
    <lineage>
        <taxon>Eukaryota</taxon>
        <taxon>Metazoa</taxon>
        <taxon>Ecdysozoa</taxon>
        <taxon>Arthropoda</taxon>
        <taxon>Hexapoda</taxon>
        <taxon>Insecta</taxon>
        <taxon>Pterygota</taxon>
        <taxon>Neoptera</taxon>
        <taxon>Endopterygota</taxon>
        <taxon>Lepidoptera</taxon>
        <taxon>Glossata</taxon>
        <taxon>Ditrysia</taxon>
        <taxon>Papilionoidea</taxon>
        <taxon>Papilionidae</taxon>
        <taxon>Parnassiinae</taxon>
        <taxon>Parnassini</taxon>
        <taxon>Parnassius</taxon>
        <taxon>Driopa</taxon>
    </lineage>
</organism>